<dbReference type="GO" id="GO:0019239">
    <property type="term" value="F:deaminase activity"/>
    <property type="evidence" value="ECO:0007669"/>
    <property type="project" value="TreeGrafter"/>
</dbReference>
<dbReference type="PANTHER" id="PTHR11803">
    <property type="entry name" value="2-IMINOBUTANOATE/2-IMINOPROPANOATE DEAMINASE RIDA"/>
    <property type="match status" value="1"/>
</dbReference>
<proteinExistence type="predicted"/>
<dbReference type="EMBL" id="HG966617">
    <property type="protein sequence ID" value="CDO59885.1"/>
    <property type="molecule type" value="Genomic_DNA"/>
</dbReference>
<dbReference type="HOGENOM" id="CLU_100715_4_5_5"/>
<dbReference type="InterPro" id="IPR006175">
    <property type="entry name" value="YjgF/YER057c/UK114"/>
</dbReference>
<dbReference type="CDD" id="cd00448">
    <property type="entry name" value="YjgF_YER057c_UK114_family"/>
    <property type="match status" value="1"/>
</dbReference>
<gene>
    <name evidence="1" type="ORF">BN1012_Phect1671</name>
</gene>
<protein>
    <submittedName>
        <fullName evidence="1">Translation initiation inhibitor</fullName>
    </submittedName>
</protein>
<dbReference type="KEGG" id="pect:BN1012_Phect1671"/>
<dbReference type="STRING" id="1458461.BN1012_Phect1671"/>
<reference evidence="1 2" key="1">
    <citation type="journal article" date="2014" name="Front. Genet.">
        <title>Genome and metabolic network of "Candidatus Phaeomarinobacter ectocarpi" Ec32, a new candidate genus of Alphaproteobacteria frequently associated with brown algae.</title>
        <authorList>
            <person name="Dittami S.M."/>
            <person name="Barbeyron T."/>
            <person name="Boyen C."/>
            <person name="Cambefort J."/>
            <person name="Collet G."/>
            <person name="Delage L."/>
            <person name="Gobet A."/>
            <person name="Groisillier A."/>
            <person name="Leblanc C."/>
            <person name="Michel G."/>
            <person name="Scornet D."/>
            <person name="Siegel A."/>
            <person name="Tapia J.E."/>
            <person name="Tonon T."/>
        </authorList>
    </citation>
    <scope>NUCLEOTIDE SEQUENCE [LARGE SCALE GENOMIC DNA]</scope>
    <source>
        <strain evidence="1 2">Ec32</strain>
    </source>
</reference>
<dbReference type="InterPro" id="IPR035959">
    <property type="entry name" value="RutC-like_sf"/>
</dbReference>
<dbReference type="PANTHER" id="PTHR11803:SF39">
    <property type="entry name" value="2-IMINOBUTANOATE_2-IMINOPROPANOATE DEAMINASE"/>
    <property type="match status" value="1"/>
</dbReference>
<dbReference type="Pfam" id="PF01042">
    <property type="entry name" value="Ribonuc_L-PSP"/>
    <property type="match status" value="1"/>
</dbReference>
<dbReference type="GO" id="GO:0005829">
    <property type="term" value="C:cytosol"/>
    <property type="evidence" value="ECO:0007669"/>
    <property type="project" value="TreeGrafter"/>
</dbReference>
<dbReference type="Proteomes" id="UP000032160">
    <property type="component" value="Chromosome I"/>
</dbReference>
<name>X5MLX6_9HYPH</name>
<keyword evidence="2" id="KW-1185">Reference proteome</keyword>
<sequence>MAREEQCRHFFGDTEKGIGFSQTVKADNTLYVSGVLAVDDTLEIASPGNMDAQITQAYALINDILAESDASLKDVVKETIFATDLAALGGAFEHRKAAYAGAGAYVPACTMVQVSGLFLPGAMVEIELVAHL</sequence>
<organism evidence="1 2">
    <name type="scientific">Candidatus Phaeomarinibacter ectocarpi</name>
    <dbReference type="NCBI Taxonomy" id="1458461"/>
    <lineage>
        <taxon>Bacteria</taxon>
        <taxon>Pseudomonadati</taxon>
        <taxon>Pseudomonadota</taxon>
        <taxon>Alphaproteobacteria</taxon>
        <taxon>Hyphomicrobiales</taxon>
        <taxon>Parvibaculaceae</taxon>
        <taxon>Candidatus Phaeomarinibacter</taxon>
    </lineage>
</organism>
<dbReference type="SUPFAM" id="SSF55298">
    <property type="entry name" value="YjgF-like"/>
    <property type="match status" value="1"/>
</dbReference>
<dbReference type="RefSeq" id="WP_052535548.1">
    <property type="nucleotide sequence ID" value="NZ_HG966617.1"/>
</dbReference>
<accession>X5MLX6</accession>
<dbReference type="Gene3D" id="3.30.1330.40">
    <property type="entry name" value="RutC-like"/>
    <property type="match status" value="1"/>
</dbReference>
<evidence type="ECO:0000313" key="2">
    <source>
        <dbReference type="Proteomes" id="UP000032160"/>
    </source>
</evidence>
<evidence type="ECO:0000313" key="1">
    <source>
        <dbReference type="EMBL" id="CDO59885.1"/>
    </source>
</evidence>
<dbReference type="AlphaFoldDB" id="X5MLX6"/>